<comment type="caution">
    <text evidence="1">The sequence shown here is derived from an EMBL/GenBank/DDBJ whole genome shotgun (WGS) entry which is preliminary data.</text>
</comment>
<accession>A0A1J6IRW0</accession>
<dbReference type="OMA" id="TICKMGE"/>
<dbReference type="Gramene" id="OIT07474">
    <property type="protein sequence ID" value="OIT07474"/>
    <property type="gene ID" value="A4A49_09418"/>
</dbReference>
<organism evidence="1 2">
    <name type="scientific">Nicotiana attenuata</name>
    <name type="common">Coyote tobacco</name>
    <dbReference type="NCBI Taxonomy" id="49451"/>
    <lineage>
        <taxon>Eukaryota</taxon>
        <taxon>Viridiplantae</taxon>
        <taxon>Streptophyta</taxon>
        <taxon>Embryophyta</taxon>
        <taxon>Tracheophyta</taxon>
        <taxon>Spermatophyta</taxon>
        <taxon>Magnoliopsida</taxon>
        <taxon>eudicotyledons</taxon>
        <taxon>Gunneridae</taxon>
        <taxon>Pentapetalae</taxon>
        <taxon>asterids</taxon>
        <taxon>lamiids</taxon>
        <taxon>Solanales</taxon>
        <taxon>Solanaceae</taxon>
        <taxon>Nicotianoideae</taxon>
        <taxon>Nicotianeae</taxon>
        <taxon>Nicotiana</taxon>
    </lineage>
</organism>
<gene>
    <name evidence="1" type="primary">CER26L_1</name>
    <name evidence="1" type="ORF">A4A49_09418</name>
</gene>
<dbReference type="Proteomes" id="UP000187609">
    <property type="component" value="Unassembled WGS sequence"/>
</dbReference>
<protein>
    <submittedName>
        <fullName evidence="1">Protein eceriferum 26-like protein</fullName>
    </submittedName>
</protein>
<dbReference type="SMR" id="A0A1J6IRW0"/>
<dbReference type="AlphaFoldDB" id="A0A1J6IRW0"/>
<evidence type="ECO:0000313" key="2">
    <source>
        <dbReference type="Proteomes" id="UP000187609"/>
    </source>
</evidence>
<dbReference type="Gene3D" id="3.30.559.10">
    <property type="entry name" value="Chloramphenicol acetyltransferase-like domain"/>
    <property type="match status" value="1"/>
</dbReference>
<evidence type="ECO:0000313" key="1">
    <source>
        <dbReference type="EMBL" id="OIT07474.1"/>
    </source>
</evidence>
<dbReference type="STRING" id="49451.A0A1J6IRW0"/>
<proteinExistence type="predicted"/>
<keyword evidence="2" id="KW-1185">Reference proteome</keyword>
<name>A0A1J6IRW0_NICAT</name>
<dbReference type="InterPro" id="IPR023213">
    <property type="entry name" value="CAT-like_dom_sf"/>
</dbReference>
<sequence length="171" mass="18907">MCYYLGSVSRIRDGPKTKIVTICKMGEEKKEGLVGNNQVIGVVKVDHSIREANPSDLARLIKNETIDERLKIDEATEKDHGVSDIVVYGANLTFVNMEGTDLYGLNWKRHKPTNVSYLIDGVGDAGTVVVLPAGPNDSSKDGDEGRIMTMTLPEDEIIKLQFELIKEWSIA</sequence>
<dbReference type="EMBL" id="MJEQ01037183">
    <property type="protein sequence ID" value="OIT07474.1"/>
    <property type="molecule type" value="Genomic_DNA"/>
</dbReference>
<reference evidence="1" key="1">
    <citation type="submission" date="2016-11" db="EMBL/GenBank/DDBJ databases">
        <title>The genome of Nicotiana attenuata.</title>
        <authorList>
            <person name="Xu S."/>
            <person name="Brockmoeller T."/>
            <person name="Gaquerel E."/>
            <person name="Navarro A."/>
            <person name="Kuhl H."/>
            <person name="Gase K."/>
            <person name="Ling Z."/>
            <person name="Zhou W."/>
            <person name="Kreitzer C."/>
            <person name="Stanke M."/>
            <person name="Tang H."/>
            <person name="Lyons E."/>
            <person name="Pandey P."/>
            <person name="Pandey S.P."/>
            <person name="Timmermann B."/>
            <person name="Baldwin I.T."/>
        </authorList>
    </citation>
    <scope>NUCLEOTIDE SEQUENCE [LARGE SCALE GENOMIC DNA]</scope>
    <source>
        <strain evidence="1">UT</strain>
    </source>
</reference>